<reference evidence="2 3" key="1">
    <citation type="submission" date="2022-03" db="EMBL/GenBank/DDBJ databases">
        <authorList>
            <person name="Macdonald S."/>
            <person name="Ahmed S."/>
            <person name="Newling K."/>
        </authorList>
    </citation>
    <scope>NUCLEOTIDE SEQUENCE [LARGE SCALE GENOMIC DNA]</scope>
</reference>
<organism evidence="2 3">
    <name type="scientific">Eruca vesicaria subsp. sativa</name>
    <name type="common">Garden rocket</name>
    <name type="synonym">Eruca sativa</name>
    <dbReference type="NCBI Taxonomy" id="29727"/>
    <lineage>
        <taxon>Eukaryota</taxon>
        <taxon>Viridiplantae</taxon>
        <taxon>Streptophyta</taxon>
        <taxon>Embryophyta</taxon>
        <taxon>Tracheophyta</taxon>
        <taxon>Spermatophyta</taxon>
        <taxon>Magnoliopsida</taxon>
        <taxon>eudicotyledons</taxon>
        <taxon>Gunneridae</taxon>
        <taxon>Pentapetalae</taxon>
        <taxon>rosids</taxon>
        <taxon>malvids</taxon>
        <taxon>Brassicales</taxon>
        <taxon>Brassicaceae</taxon>
        <taxon>Brassiceae</taxon>
        <taxon>Eruca</taxon>
    </lineage>
</organism>
<dbReference type="InterPro" id="IPR013187">
    <property type="entry name" value="F-box-assoc_dom_typ3"/>
</dbReference>
<dbReference type="PANTHER" id="PTHR31111:SF132">
    <property type="entry name" value="F-BOX ASSOCIATED UBIQUITINATION EFFECTOR FAMILY PROTEIN-RELATED"/>
    <property type="match status" value="1"/>
</dbReference>
<dbReference type="Proteomes" id="UP001642260">
    <property type="component" value="Unassembled WGS sequence"/>
</dbReference>
<dbReference type="Pfam" id="PF00646">
    <property type="entry name" value="F-box"/>
    <property type="match status" value="1"/>
</dbReference>
<evidence type="ECO:0000259" key="1">
    <source>
        <dbReference type="SMART" id="SM00256"/>
    </source>
</evidence>
<dbReference type="PANTHER" id="PTHR31111">
    <property type="entry name" value="BNAA05G37150D PROTEIN-RELATED"/>
    <property type="match status" value="1"/>
</dbReference>
<evidence type="ECO:0000313" key="2">
    <source>
        <dbReference type="EMBL" id="CAH8302942.1"/>
    </source>
</evidence>
<evidence type="ECO:0000313" key="3">
    <source>
        <dbReference type="Proteomes" id="UP001642260"/>
    </source>
</evidence>
<keyword evidence="3" id="KW-1185">Reference proteome</keyword>
<dbReference type="EMBL" id="CAKOAT010057711">
    <property type="protein sequence ID" value="CAH8302942.1"/>
    <property type="molecule type" value="Genomic_DNA"/>
</dbReference>
<sequence length="394" mass="45353">MLKTRTTEVREMFCKLSMEDVPLPRELTIEILEKLPAKSLARFMVTEKFWHNTITSKRFEEDYISLSEQRPKILFVATSKNESASMTHRKFRSILEKPVVCNPFTAVKQTLHATFNSELPYVFTPPVRDLLCFFHNKKSLVCNPCMGRFIPLPDVRRESYFHLGLANGEFKVLSLVKGVYNTVASVITLTQPQDGNNKWRAIDSGFNHKSFTHRGFCFRGVINYAATIDIGEHMDRPGIMCFDVERETFKFIDVPREIAFYTFFGFVRLVNFHDTLAVAVAEFNGKYDPLTIWHLEDDKWCKHIFQLPKTPTVVFEPDLLKFIGTSGATSELVFAPTKFLGLDDIEHYVVYYDYVRGTLDKVRIEGDFHGFQGDIEPFLGYIESTALAREGVPC</sequence>
<comment type="caution">
    <text evidence="2">The sequence shown here is derived from an EMBL/GenBank/DDBJ whole genome shotgun (WGS) entry which is preliminary data.</text>
</comment>
<dbReference type="SUPFAM" id="SSF81383">
    <property type="entry name" value="F-box domain"/>
    <property type="match status" value="1"/>
</dbReference>
<dbReference type="InterPro" id="IPR001810">
    <property type="entry name" value="F-box_dom"/>
</dbReference>
<protein>
    <recommendedName>
        <fullName evidence="1">F-box domain-containing protein</fullName>
    </recommendedName>
</protein>
<dbReference type="InterPro" id="IPR036047">
    <property type="entry name" value="F-box-like_dom_sf"/>
</dbReference>
<dbReference type="InterPro" id="IPR017451">
    <property type="entry name" value="F-box-assoc_interact_dom"/>
</dbReference>
<dbReference type="Pfam" id="PF08268">
    <property type="entry name" value="FBA_3"/>
    <property type="match status" value="1"/>
</dbReference>
<proteinExistence type="predicted"/>
<dbReference type="NCBIfam" id="TIGR01640">
    <property type="entry name" value="F_box_assoc_1"/>
    <property type="match status" value="1"/>
</dbReference>
<name>A0ABC8IVD8_ERUVS</name>
<dbReference type="SMART" id="SM00256">
    <property type="entry name" value="FBOX"/>
    <property type="match status" value="1"/>
</dbReference>
<accession>A0ABC8IVD8</accession>
<gene>
    <name evidence="2" type="ORF">ERUC_LOCUS3300</name>
</gene>
<dbReference type="AlphaFoldDB" id="A0ABC8IVD8"/>
<feature type="domain" description="F-box" evidence="1">
    <location>
        <begin position="23"/>
        <end position="63"/>
    </location>
</feature>